<evidence type="ECO:0000313" key="1">
    <source>
        <dbReference type="EMBL" id="CDW77373.1"/>
    </source>
</evidence>
<reference evidence="1 2" key="1">
    <citation type="submission" date="2014-06" db="EMBL/GenBank/DDBJ databases">
        <authorList>
            <person name="Swart Estienne"/>
        </authorList>
    </citation>
    <scope>NUCLEOTIDE SEQUENCE [LARGE SCALE GENOMIC DNA]</scope>
    <source>
        <strain evidence="1 2">130c</strain>
    </source>
</reference>
<proteinExistence type="predicted"/>
<name>A0A078A9C2_STYLE</name>
<accession>A0A078A9C2</accession>
<keyword evidence="2" id="KW-1185">Reference proteome</keyword>
<protein>
    <submittedName>
        <fullName evidence="1">Uncharacterized protein</fullName>
    </submittedName>
</protein>
<organism evidence="1 2">
    <name type="scientific">Stylonychia lemnae</name>
    <name type="common">Ciliate</name>
    <dbReference type="NCBI Taxonomy" id="5949"/>
    <lineage>
        <taxon>Eukaryota</taxon>
        <taxon>Sar</taxon>
        <taxon>Alveolata</taxon>
        <taxon>Ciliophora</taxon>
        <taxon>Intramacronucleata</taxon>
        <taxon>Spirotrichea</taxon>
        <taxon>Stichotrichia</taxon>
        <taxon>Sporadotrichida</taxon>
        <taxon>Oxytrichidae</taxon>
        <taxon>Stylonychinae</taxon>
        <taxon>Stylonychia</taxon>
    </lineage>
</organism>
<dbReference type="AlphaFoldDB" id="A0A078A9C2"/>
<dbReference type="EMBL" id="CCKQ01006083">
    <property type="protein sequence ID" value="CDW77373.1"/>
    <property type="molecule type" value="Genomic_DNA"/>
</dbReference>
<dbReference type="Proteomes" id="UP000039865">
    <property type="component" value="Unassembled WGS sequence"/>
</dbReference>
<evidence type="ECO:0000313" key="2">
    <source>
        <dbReference type="Proteomes" id="UP000039865"/>
    </source>
</evidence>
<gene>
    <name evidence="1" type="primary">Contig16680.g17768</name>
    <name evidence="1" type="ORF">STYLEM_6333</name>
</gene>
<sequence length="89" mass="10683">MVELLQVQQADALYDAGIYTRFFFNAPRQFRYILSLNETENFGALQTRLFVKYCAEQEMKKATGEKSAKRYIYPMEEFLYLFEIQEQEK</sequence>
<dbReference type="InParanoid" id="A0A078A9C2"/>